<sequence length="92" mass="10914">MAKKEKEDEVDCSNLIIKMKKERFLTNPSESTLLMVFFEKLEVILLQGQNGDTSTCDLWYLDTSATNHMIEKRDLFFHNNRDVIFEEGHKWE</sequence>
<reference evidence="1" key="1">
    <citation type="submission" date="2020-02" db="EMBL/GenBank/DDBJ databases">
        <authorList>
            <person name="Scholz U."/>
            <person name="Mascher M."/>
            <person name="Fiebig A."/>
        </authorList>
    </citation>
    <scope>NUCLEOTIDE SEQUENCE</scope>
</reference>
<dbReference type="EMBL" id="LR746275">
    <property type="protein sequence ID" value="CAA7406223.1"/>
    <property type="molecule type" value="Genomic_DNA"/>
</dbReference>
<accession>A0A7I8L872</accession>
<name>A0A7I8L872_SPIIN</name>
<evidence type="ECO:0000313" key="2">
    <source>
        <dbReference type="Proteomes" id="UP000663760"/>
    </source>
</evidence>
<keyword evidence="2" id="KW-1185">Reference proteome</keyword>
<gene>
    <name evidence="1" type="ORF">SI8410_12016901</name>
</gene>
<evidence type="ECO:0000313" key="1">
    <source>
        <dbReference type="EMBL" id="CAA7406223.1"/>
    </source>
</evidence>
<proteinExistence type="predicted"/>
<dbReference type="Proteomes" id="UP000663760">
    <property type="component" value="Chromosome 12"/>
</dbReference>
<protein>
    <submittedName>
        <fullName evidence="1">Uncharacterized protein</fullName>
    </submittedName>
</protein>
<dbReference type="AlphaFoldDB" id="A0A7I8L872"/>
<organism evidence="1 2">
    <name type="scientific">Spirodela intermedia</name>
    <name type="common">Intermediate duckweed</name>
    <dbReference type="NCBI Taxonomy" id="51605"/>
    <lineage>
        <taxon>Eukaryota</taxon>
        <taxon>Viridiplantae</taxon>
        <taxon>Streptophyta</taxon>
        <taxon>Embryophyta</taxon>
        <taxon>Tracheophyta</taxon>
        <taxon>Spermatophyta</taxon>
        <taxon>Magnoliopsida</taxon>
        <taxon>Liliopsida</taxon>
        <taxon>Araceae</taxon>
        <taxon>Lemnoideae</taxon>
        <taxon>Spirodela</taxon>
    </lineage>
</organism>